<keyword evidence="11" id="KW-1015">Disulfide bond</keyword>
<dbReference type="Pfam" id="PF05730">
    <property type="entry name" value="CFEM"/>
    <property type="match status" value="1"/>
</dbReference>
<feature type="transmembrane region" description="Helical" evidence="15">
    <location>
        <begin position="112"/>
        <end position="133"/>
    </location>
</feature>
<dbReference type="InterPro" id="IPR008427">
    <property type="entry name" value="Extracellular_membr_CFEM_dom"/>
</dbReference>
<dbReference type="Pfam" id="PF20684">
    <property type="entry name" value="Fung_rhodopsin"/>
    <property type="match status" value="1"/>
</dbReference>
<keyword evidence="19" id="KW-1185">Reference proteome</keyword>
<dbReference type="RefSeq" id="XP_018064305.1">
    <property type="nucleotide sequence ID" value="XM_018218848.1"/>
</dbReference>
<dbReference type="InParanoid" id="A0A132BC04"/>
<dbReference type="SMART" id="SM00747">
    <property type="entry name" value="CFEM"/>
    <property type="match status" value="1"/>
</dbReference>
<keyword evidence="10 15" id="KW-0472">Membrane</keyword>
<evidence type="ECO:0000256" key="7">
    <source>
        <dbReference type="ARBA" id="ARBA00022692"/>
    </source>
</evidence>
<sequence length="480" mass="54128">MLSLNLRMIFSRQFLGAAVLVVSLCQTALAEALPQTPACLLNCEVEVLEPMGCPVTNLTTIGNCLCTSSTLQYELAICMFTSCNETDLITATEVLQSEICITFPKESRKAEILRVEVIIAAFAFPMIALRLISRTWVARRLWWDDWMIVICALFMVPNTVIPVYSSYLGFGQHIWDIPVLNFTRLNLLYWVASIFYALIQNFAKLSILFLYLRIFPTPNFRWLVQFALVWQCCHMVAFTFTVIFQCIPVESFWNLTIPGTCMNVNAAMRAGAFASIFEDIAIMVLPISELIGLNLDLRKRLSLCFMFALGSFACVTSMIRLRYVWNYKLTLDGTWNDIEIVLWSDIETYVAVMCSCLMCIRPLLLKIFPALFSTSRAHSAGTESTTSNRRRRTWSMMIGSAFRIPKITNTGSESNIMTRLPDQSGNKSAKTIIIQGTNESERDLQGIEMEERGVSPSTFGRSENEAGVSVESINLHSGDK</sequence>
<accession>A0A132BC04</accession>
<keyword evidence="6" id="KW-0325">Glycoprotein</keyword>
<feature type="domain" description="CFEM" evidence="17">
    <location>
        <begin position="32"/>
        <end position="101"/>
    </location>
</feature>
<evidence type="ECO:0000256" key="6">
    <source>
        <dbReference type="ARBA" id="ARBA00022622"/>
    </source>
</evidence>
<feature type="transmembrane region" description="Helical" evidence="15">
    <location>
        <begin position="187"/>
        <end position="211"/>
    </location>
</feature>
<protein>
    <recommendedName>
        <fullName evidence="17">CFEM domain-containing protein</fullName>
    </recommendedName>
</protein>
<evidence type="ECO:0000256" key="3">
    <source>
        <dbReference type="ARBA" id="ARBA00004613"/>
    </source>
</evidence>
<evidence type="ECO:0000256" key="1">
    <source>
        <dbReference type="ARBA" id="ARBA00004141"/>
    </source>
</evidence>
<feature type="transmembrane region" description="Helical" evidence="15">
    <location>
        <begin position="267"/>
        <end position="288"/>
    </location>
</feature>
<keyword evidence="6" id="KW-0336">GPI-anchor</keyword>
<dbReference type="OrthoDB" id="5329176at2759"/>
<dbReference type="GO" id="GO:0005576">
    <property type="term" value="C:extracellular region"/>
    <property type="evidence" value="ECO:0007669"/>
    <property type="project" value="UniProtKB-SubCell"/>
</dbReference>
<keyword evidence="9 15" id="KW-1133">Transmembrane helix</keyword>
<evidence type="ECO:0000259" key="17">
    <source>
        <dbReference type="SMART" id="SM00747"/>
    </source>
</evidence>
<feature type="chain" id="PRO_5007288126" description="CFEM domain-containing protein" evidence="16">
    <location>
        <begin position="31"/>
        <end position="480"/>
    </location>
</feature>
<dbReference type="InterPro" id="IPR049326">
    <property type="entry name" value="Rhodopsin_dom_fungi"/>
</dbReference>
<evidence type="ECO:0000256" key="2">
    <source>
        <dbReference type="ARBA" id="ARBA00004589"/>
    </source>
</evidence>
<name>A0A132BC04_MOLSC</name>
<evidence type="ECO:0000256" key="8">
    <source>
        <dbReference type="ARBA" id="ARBA00022729"/>
    </source>
</evidence>
<evidence type="ECO:0000313" key="19">
    <source>
        <dbReference type="Proteomes" id="UP000070700"/>
    </source>
</evidence>
<evidence type="ECO:0000313" key="18">
    <source>
        <dbReference type="EMBL" id="KUJ09950.1"/>
    </source>
</evidence>
<evidence type="ECO:0000256" key="13">
    <source>
        <dbReference type="ARBA" id="ARBA00038359"/>
    </source>
</evidence>
<feature type="transmembrane region" description="Helical" evidence="15">
    <location>
        <begin position="145"/>
        <end position="167"/>
    </location>
</feature>
<keyword evidence="12" id="KW-0449">Lipoprotein</keyword>
<comment type="similarity">
    <text evidence="13">Belongs to the SAT4 family.</text>
</comment>
<evidence type="ECO:0000256" key="5">
    <source>
        <dbReference type="ARBA" id="ARBA00022525"/>
    </source>
</evidence>
<evidence type="ECO:0000256" key="11">
    <source>
        <dbReference type="ARBA" id="ARBA00023157"/>
    </source>
</evidence>
<feature type="region of interest" description="Disordered" evidence="14">
    <location>
        <begin position="452"/>
        <end position="480"/>
    </location>
</feature>
<keyword evidence="5" id="KW-0964">Secreted</keyword>
<feature type="compositionally biased region" description="Polar residues" evidence="14">
    <location>
        <begin position="471"/>
        <end position="480"/>
    </location>
</feature>
<comment type="similarity">
    <text evidence="4">Belongs to the RBT5 family.</text>
</comment>
<keyword evidence="8 16" id="KW-0732">Signal</keyword>
<feature type="transmembrane region" description="Helical" evidence="15">
    <location>
        <begin position="300"/>
        <end position="320"/>
    </location>
</feature>
<dbReference type="EMBL" id="KQ947430">
    <property type="protein sequence ID" value="KUJ09950.1"/>
    <property type="molecule type" value="Genomic_DNA"/>
</dbReference>
<evidence type="ECO:0000256" key="9">
    <source>
        <dbReference type="ARBA" id="ARBA00022989"/>
    </source>
</evidence>
<comment type="subcellular location">
    <subcellularLocation>
        <location evidence="2">Membrane</location>
        <topology evidence="2">Lipid-anchor</topology>
        <topology evidence="2">GPI-anchor</topology>
    </subcellularLocation>
    <subcellularLocation>
        <location evidence="1">Membrane</location>
        <topology evidence="1">Multi-pass membrane protein</topology>
    </subcellularLocation>
    <subcellularLocation>
        <location evidence="3">Secreted</location>
    </subcellularLocation>
</comment>
<dbReference type="AlphaFoldDB" id="A0A132BC04"/>
<evidence type="ECO:0000256" key="16">
    <source>
        <dbReference type="SAM" id="SignalP"/>
    </source>
</evidence>
<proteinExistence type="inferred from homology"/>
<evidence type="ECO:0000256" key="12">
    <source>
        <dbReference type="ARBA" id="ARBA00023288"/>
    </source>
</evidence>
<evidence type="ECO:0000256" key="4">
    <source>
        <dbReference type="ARBA" id="ARBA00010031"/>
    </source>
</evidence>
<dbReference type="Proteomes" id="UP000070700">
    <property type="component" value="Unassembled WGS sequence"/>
</dbReference>
<evidence type="ECO:0000256" key="15">
    <source>
        <dbReference type="SAM" id="Phobius"/>
    </source>
</evidence>
<reference evidence="18 19" key="1">
    <citation type="submission" date="2015-10" db="EMBL/GenBank/DDBJ databases">
        <title>Full genome of DAOMC 229536 Phialocephala scopiformis, a fungal endophyte of spruce producing the potent anti-insectan compound rugulosin.</title>
        <authorList>
            <consortium name="DOE Joint Genome Institute"/>
            <person name="Walker A.K."/>
            <person name="Frasz S.L."/>
            <person name="Seifert K.A."/>
            <person name="Miller J.D."/>
            <person name="Mondo S.J."/>
            <person name="Labutti K."/>
            <person name="Lipzen A."/>
            <person name="Dockter R."/>
            <person name="Kennedy M."/>
            <person name="Grigoriev I.V."/>
            <person name="Spatafora J.W."/>
        </authorList>
    </citation>
    <scope>NUCLEOTIDE SEQUENCE [LARGE SCALE GENOMIC DNA]</scope>
    <source>
        <strain evidence="18 19">CBS 120377</strain>
    </source>
</reference>
<gene>
    <name evidence="18" type="ORF">LY89DRAFT_723801</name>
</gene>
<dbReference type="PANTHER" id="PTHR33048">
    <property type="entry name" value="PTH11-LIKE INTEGRAL MEMBRANE PROTEIN (AFU_ORTHOLOGUE AFUA_5G11245)"/>
    <property type="match status" value="1"/>
</dbReference>
<evidence type="ECO:0000256" key="14">
    <source>
        <dbReference type="SAM" id="MobiDB-lite"/>
    </source>
</evidence>
<evidence type="ECO:0000256" key="10">
    <source>
        <dbReference type="ARBA" id="ARBA00023136"/>
    </source>
</evidence>
<feature type="signal peptide" evidence="16">
    <location>
        <begin position="1"/>
        <end position="30"/>
    </location>
</feature>
<dbReference type="GO" id="GO:0098552">
    <property type="term" value="C:side of membrane"/>
    <property type="evidence" value="ECO:0007669"/>
    <property type="project" value="UniProtKB-KW"/>
</dbReference>
<dbReference type="GeneID" id="28828574"/>
<feature type="transmembrane region" description="Helical" evidence="15">
    <location>
        <begin position="223"/>
        <end position="247"/>
    </location>
</feature>
<dbReference type="KEGG" id="psco:LY89DRAFT_723801"/>
<keyword evidence="7 15" id="KW-0812">Transmembrane</keyword>
<organism evidence="18 19">
    <name type="scientific">Mollisia scopiformis</name>
    <name type="common">Conifer needle endophyte fungus</name>
    <name type="synonym">Phialocephala scopiformis</name>
    <dbReference type="NCBI Taxonomy" id="149040"/>
    <lineage>
        <taxon>Eukaryota</taxon>
        <taxon>Fungi</taxon>
        <taxon>Dikarya</taxon>
        <taxon>Ascomycota</taxon>
        <taxon>Pezizomycotina</taxon>
        <taxon>Leotiomycetes</taxon>
        <taxon>Helotiales</taxon>
        <taxon>Mollisiaceae</taxon>
        <taxon>Mollisia</taxon>
    </lineage>
</organism>
<dbReference type="PANTHER" id="PTHR33048:SF47">
    <property type="entry name" value="INTEGRAL MEMBRANE PROTEIN-RELATED"/>
    <property type="match status" value="1"/>
</dbReference>
<dbReference type="InterPro" id="IPR052337">
    <property type="entry name" value="SAT4-like"/>
</dbReference>